<dbReference type="Proteomes" id="UP001291623">
    <property type="component" value="Unassembled WGS sequence"/>
</dbReference>
<protein>
    <submittedName>
        <fullName evidence="2">Uncharacterized protein</fullName>
    </submittedName>
</protein>
<sequence>MGLRENIAVRKATLKSPQVSMHEWSNESSSFKPKAAKTGKCKPNGIFSSPP</sequence>
<evidence type="ECO:0000313" key="3">
    <source>
        <dbReference type="Proteomes" id="UP001291623"/>
    </source>
</evidence>
<comment type="caution">
    <text evidence="2">The sequence shown here is derived from an EMBL/GenBank/DDBJ whole genome shotgun (WGS) entry which is preliminary data.</text>
</comment>
<gene>
    <name evidence="2" type="ORF">RND71_040444</name>
</gene>
<evidence type="ECO:0000256" key="1">
    <source>
        <dbReference type="SAM" id="MobiDB-lite"/>
    </source>
</evidence>
<dbReference type="AlphaFoldDB" id="A0AAE1QVL8"/>
<accession>A0AAE1QVL8</accession>
<reference evidence="2" key="1">
    <citation type="submission" date="2023-12" db="EMBL/GenBank/DDBJ databases">
        <title>Genome assembly of Anisodus tanguticus.</title>
        <authorList>
            <person name="Wang Y.-J."/>
        </authorList>
    </citation>
    <scope>NUCLEOTIDE SEQUENCE</scope>
    <source>
        <strain evidence="2">KB-2021</strain>
        <tissue evidence="2">Leaf</tissue>
    </source>
</reference>
<keyword evidence="3" id="KW-1185">Reference proteome</keyword>
<evidence type="ECO:0000313" key="2">
    <source>
        <dbReference type="EMBL" id="KAK4338982.1"/>
    </source>
</evidence>
<dbReference type="EMBL" id="JAVYJV010000023">
    <property type="protein sequence ID" value="KAK4338982.1"/>
    <property type="molecule type" value="Genomic_DNA"/>
</dbReference>
<feature type="region of interest" description="Disordered" evidence="1">
    <location>
        <begin position="19"/>
        <end position="51"/>
    </location>
</feature>
<organism evidence="2 3">
    <name type="scientific">Anisodus tanguticus</name>
    <dbReference type="NCBI Taxonomy" id="243964"/>
    <lineage>
        <taxon>Eukaryota</taxon>
        <taxon>Viridiplantae</taxon>
        <taxon>Streptophyta</taxon>
        <taxon>Embryophyta</taxon>
        <taxon>Tracheophyta</taxon>
        <taxon>Spermatophyta</taxon>
        <taxon>Magnoliopsida</taxon>
        <taxon>eudicotyledons</taxon>
        <taxon>Gunneridae</taxon>
        <taxon>Pentapetalae</taxon>
        <taxon>asterids</taxon>
        <taxon>lamiids</taxon>
        <taxon>Solanales</taxon>
        <taxon>Solanaceae</taxon>
        <taxon>Solanoideae</taxon>
        <taxon>Hyoscyameae</taxon>
        <taxon>Anisodus</taxon>
    </lineage>
</organism>
<name>A0AAE1QVL8_9SOLA</name>
<proteinExistence type="predicted"/>